<dbReference type="OrthoDB" id="5124088at2"/>
<dbReference type="RefSeq" id="WP_011210578.1">
    <property type="nucleotide sequence ID" value="NC_006361.1"/>
</dbReference>
<dbReference type="GO" id="GO:0006259">
    <property type="term" value="P:DNA metabolic process"/>
    <property type="evidence" value="ECO:0007669"/>
    <property type="project" value="InterPro"/>
</dbReference>
<protein>
    <submittedName>
        <fullName evidence="1">Putative phage recombinase</fullName>
    </submittedName>
</protein>
<dbReference type="InterPro" id="IPR004590">
    <property type="entry name" value="ssDNA_annealing_RecT"/>
</dbReference>
<organism evidence="1 2">
    <name type="scientific">Nocardia farcinica (strain IFM 10152)</name>
    <dbReference type="NCBI Taxonomy" id="247156"/>
    <lineage>
        <taxon>Bacteria</taxon>
        <taxon>Bacillati</taxon>
        <taxon>Actinomycetota</taxon>
        <taxon>Actinomycetes</taxon>
        <taxon>Mycobacteriales</taxon>
        <taxon>Nocardiaceae</taxon>
        <taxon>Nocardia</taxon>
    </lineage>
</organism>
<dbReference type="Pfam" id="PF03837">
    <property type="entry name" value="RecT"/>
    <property type="match status" value="1"/>
</dbReference>
<dbReference type="KEGG" id="nfa:NFA_40450"/>
<sequence length="295" mass="32643">MARNLVDRIEQNAPAKNDDLKAAIQKMEKAFALAMPKGAEATQLIRDAFTAIQRTPKLAQCEQLSVLGAFMTCAQLGLRPGVLGQAYVLPFWDRKDRMYKAQFVAGYRGLVDLAYRSDRVLSVSARIVHANDYFELEYNAVEDRLVHRPYLDGARGEARLYYAAGRTRGGGSAITDPVTVADMLKYRDRYATAKNKEGKVFGPWVDEFDGMAKKTMIRQLSKMLPMSTELTLAVENDGSVRFDLGKDAIESPQRLEPDVIDAEAVATSDVQDAPADYYEDVPPAAEGGMFAPEGE</sequence>
<name>Q5YSE8_NOCFA</name>
<keyword evidence="2" id="KW-1185">Reference proteome</keyword>
<evidence type="ECO:0000313" key="1">
    <source>
        <dbReference type="EMBL" id="BAD58893.1"/>
    </source>
</evidence>
<evidence type="ECO:0000313" key="2">
    <source>
        <dbReference type="Proteomes" id="UP000006820"/>
    </source>
</evidence>
<dbReference type="GeneID" id="61134691"/>
<dbReference type="GO" id="GO:0003677">
    <property type="term" value="F:DNA binding"/>
    <property type="evidence" value="ECO:0007669"/>
    <property type="project" value="InterPro"/>
</dbReference>
<dbReference type="HOGENOM" id="CLU_071046_0_0_11"/>
<accession>Q5YSE8</accession>
<dbReference type="NCBIfam" id="TIGR00616">
    <property type="entry name" value="rect"/>
    <property type="match status" value="1"/>
</dbReference>
<dbReference type="NCBIfam" id="NF007351">
    <property type="entry name" value="PRK09846.1"/>
    <property type="match status" value="1"/>
</dbReference>
<dbReference type="Proteomes" id="UP000006820">
    <property type="component" value="Chromosome"/>
</dbReference>
<dbReference type="InterPro" id="IPR018330">
    <property type="entry name" value="RecT_fam"/>
</dbReference>
<gene>
    <name evidence="1" type="ordered locus">NFA_40450</name>
</gene>
<dbReference type="STRING" id="247156.NFA_40450"/>
<proteinExistence type="predicted"/>
<dbReference type="eggNOG" id="COG3723">
    <property type="taxonomic scope" value="Bacteria"/>
</dbReference>
<reference evidence="1 2" key="1">
    <citation type="journal article" date="2004" name="Proc. Natl. Acad. Sci. U.S.A.">
        <title>The complete genomic sequence of Nocardia farcinica IFM 10152.</title>
        <authorList>
            <person name="Ishikawa J."/>
            <person name="Yamashita A."/>
            <person name="Mikami Y."/>
            <person name="Hoshino Y."/>
            <person name="Kurita H."/>
            <person name="Hotta K."/>
            <person name="Shiba T."/>
            <person name="Hattori M."/>
        </authorList>
    </citation>
    <scope>NUCLEOTIDE SEQUENCE [LARGE SCALE GENOMIC DNA]</scope>
    <source>
        <strain evidence="1 2">IFM 10152</strain>
    </source>
</reference>
<dbReference type="AlphaFoldDB" id="Q5YSE8"/>
<dbReference type="EMBL" id="AP006618">
    <property type="protein sequence ID" value="BAD58893.1"/>
    <property type="molecule type" value="Genomic_DNA"/>
</dbReference>